<dbReference type="GO" id="GO:0015658">
    <property type="term" value="F:branched-chain amino acid transmembrane transporter activity"/>
    <property type="evidence" value="ECO:0007669"/>
    <property type="project" value="InterPro"/>
</dbReference>
<protein>
    <recommendedName>
        <fullName evidence="9">Branched-chain amino acid ABC transporter permease</fullName>
    </recommendedName>
</protein>
<evidence type="ECO:0008006" key="9">
    <source>
        <dbReference type="Google" id="ProtNLM"/>
    </source>
</evidence>
<dbReference type="PANTHER" id="PTHR30482:SF10">
    <property type="entry name" value="HIGH-AFFINITY BRANCHED-CHAIN AMINO ACID TRANSPORT PROTEIN BRAE"/>
    <property type="match status" value="1"/>
</dbReference>
<feature type="transmembrane region" description="Helical" evidence="6">
    <location>
        <begin position="5"/>
        <end position="22"/>
    </location>
</feature>
<dbReference type="PANTHER" id="PTHR30482">
    <property type="entry name" value="HIGH-AFFINITY BRANCHED-CHAIN AMINO ACID TRANSPORT SYSTEM PERMEASE"/>
    <property type="match status" value="1"/>
</dbReference>
<keyword evidence="8" id="KW-1185">Reference proteome</keyword>
<feature type="transmembrane region" description="Helical" evidence="6">
    <location>
        <begin position="56"/>
        <end position="75"/>
    </location>
</feature>
<accession>A0A7X2Z7T1</accession>
<evidence type="ECO:0000256" key="5">
    <source>
        <dbReference type="ARBA" id="ARBA00023136"/>
    </source>
</evidence>
<comment type="caution">
    <text evidence="7">The sequence shown here is derived from an EMBL/GenBank/DDBJ whole genome shotgun (WGS) entry which is preliminary data.</text>
</comment>
<feature type="transmembrane region" description="Helical" evidence="6">
    <location>
        <begin position="205"/>
        <end position="228"/>
    </location>
</feature>
<dbReference type="GO" id="GO:0005886">
    <property type="term" value="C:plasma membrane"/>
    <property type="evidence" value="ECO:0007669"/>
    <property type="project" value="UniProtKB-SubCell"/>
</dbReference>
<keyword evidence="4 6" id="KW-1133">Transmembrane helix</keyword>
<dbReference type="InterPro" id="IPR043428">
    <property type="entry name" value="LivM-like"/>
</dbReference>
<feature type="transmembrane region" description="Helical" evidence="6">
    <location>
        <begin position="107"/>
        <end position="128"/>
    </location>
</feature>
<dbReference type="EMBL" id="WNZX01000002">
    <property type="protein sequence ID" value="MUG69914.1"/>
    <property type="molecule type" value="Genomic_DNA"/>
</dbReference>
<evidence type="ECO:0000313" key="7">
    <source>
        <dbReference type="EMBL" id="MUG69914.1"/>
    </source>
</evidence>
<evidence type="ECO:0000256" key="6">
    <source>
        <dbReference type="SAM" id="Phobius"/>
    </source>
</evidence>
<feature type="transmembrane region" description="Helical" evidence="6">
    <location>
        <begin position="81"/>
        <end position="100"/>
    </location>
</feature>
<evidence type="ECO:0000256" key="4">
    <source>
        <dbReference type="ARBA" id="ARBA00022989"/>
    </source>
</evidence>
<dbReference type="RefSeq" id="WP_155614096.1">
    <property type="nucleotide sequence ID" value="NZ_WNZX01000002.1"/>
</dbReference>
<dbReference type="CDD" id="cd06581">
    <property type="entry name" value="TM_PBP1_LivM_like"/>
    <property type="match status" value="1"/>
</dbReference>
<sequence>MREKTVFYTLLLLLAVILPFIYHDLDLVLRAVLMACAVLGLQLLMSYGGQISLGNAAFMGLGAYISGVLSVKFGLPSLLTIFVAVAVTALIALIVGYPLLRLKGYYLALGTLAFGLSVTSLISTLYTWTGGPAGLIGIPDIGWGDFEITNRAIYYYIAVAMFAIFFWYSSNLMKSRVGRALLTLKSSENTAEAMGIRTAKVKLQFFVLSAVFAAFSGAVMGHYLGIIVPSQFNVIISIELLIAMLLGGEAILIGSLVGSLLWFFISDFTHSVAIPRMFMLGLIMIVLILFVEHGVSQAFIKVYNRIKTGITGKSPEKRIVQGGETNDIS</sequence>
<evidence type="ECO:0000256" key="2">
    <source>
        <dbReference type="ARBA" id="ARBA00022475"/>
    </source>
</evidence>
<evidence type="ECO:0000313" key="8">
    <source>
        <dbReference type="Proteomes" id="UP000450917"/>
    </source>
</evidence>
<organism evidence="7 8">
    <name type="scientific">Paenibacillus validus</name>
    <dbReference type="NCBI Taxonomy" id="44253"/>
    <lineage>
        <taxon>Bacteria</taxon>
        <taxon>Bacillati</taxon>
        <taxon>Bacillota</taxon>
        <taxon>Bacilli</taxon>
        <taxon>Bacillales</taxon>
        <taxon>Paenibacillaceae</taxon>
        <taxon>Paenibacillus</taxon>
    </lineage>
</organism>
<dbReference type="InterPro" id="IPR001851">
    <property type="entry name" value="ABC_transp_permease"/>
</dbReference>
<feature type="transmembrane region" description="Helical" evidence="6">
    <location>
        <begin position="152"/>
        <end position="169"/>
    </location>
</feature>
<feature type="transmembrane region" description="Helical" evidence="6">
    <location>
        <begin position="28"/>
        <end position="44"/>
    </location>
</feature>
<gene>
    <name evidence="7" type="ORF">GNP93_04400</name>
</gene>
<feature type="transmembrane region" description="Helical" evidence="6">
    <location>
        <begin position="240"/>
        <end position="265"/>
    </location>
</feature>
<comment type="subcellular location">
    <subcellularLocation>
        <location evidence="1">Cell membrane</location>
        <topology evidence="1">Multi-pass membrane protein</topology>
    </subcellularLocation>
</comment>
<evidence type="ECO:0000256" key="3">
    <source>
        <dbReference type="ARBA" id="ARBA00022692"/>
    </source>
</evidence>
<feature type="transmembrane region" description="Helical" evidence="6">
    <location>
        <begin position="277"/>
        <end position="295"/>
    </location>
</feature>
<dbReference type="Pfam" id="PF02653">
    <property type="entry name" value="BPD_transp_2"/>
    <property type="match status" value="1"/>
</dbReference>
<keyword evidence="3 6" id="KW-0812">Transmembrane</keyword>
<keyword evidence="5 6" id="KW-0472">Membrane</keyword>
<dbReference type="AlphaFoldDB" id="A0A7X2Z7T1"/>
<name>A0A7X2Z7T1_9BACL</name>
<dbReference type="Proteomes" id="UP000450917">
    <property type="component" value="Unassembled WGS sequence"/>
</dbReference>
<evidence type="ECO:0000256" key="1">
    <source>
        <dbReference type="ARBA" id="ARBA00004651"/>
    </source>
</evidence>
<proteinExistence type="predicted"/>
<reference evidence="7 8" key="1">
    <citation type="submission" date="2019-11" db="EMBL/GenBank/DDBJ databases">
        <title>Draft genome sequences of five Paenibacillus species of dairy origin.</title>
        <authorList>
            <person name="Olajide A.M."/>
            <person name="Chen S."/>
            <person name="Lapointe G."/>
        </authorList>
    </citation>
    <scope>NUCLEOTIDE SEQUENCE [LARGE SCALE GENOMIC DNA]</scope>
    <source>
        <strain evidence="7 8">2CS3</strain>
    </source>
</reference>
<keyword evidence="2" id="KW-1003">Cell membrane</keyword>